<dbReference type="EMBL" id="LBBT01000337">
    <property type="protein sequence ID" value="KKY00090.1"/>
    <property type="molecule type" value="Genomic_DNA"/>
</dbReference>
<dbReference type="GO" id="GO:0005737">
    <property type="term" value="C:cytoplasm"/>
    <property type="evidence" value="ECO:0007669"/>
    <property type="project" value="TreeGrafter"/>
</dbReference>
<dbReference type="OrthoDB" id="9767869at2"/>
<protein>
    <submittedName>
        <fullName evidence="7">Oxidoreductase</fullName>
    </submittedName>
</protein>
<dbReference type="AlphaFoldDB" id="A0A0M3DBQ3"/>
<keyword evidence="3" id="KW-0408">Iron</keyword>
<sequence length="507" mass="57754">MKESYWILSSKGECYEKLKEDLEVDTIIVGGGIVGVTTAYLLSKKGIETAIVDAHKIGYGSSGRNTGKVTSQHGIVYSKIRNKYGLDSAKLYHEGNESAIDLIEEIVKSNNIDCNFERLSSFIYSDNENYIEELEEEYQTCKKLGIECKYHKSLDIPFDVKGAIEFFNQAQFNPKKYLDALTKECLKLGVKVYEETPIVDHEEENIYNLKTKDGKTIKALNVILASHVPWYDGLNIYFAKEKGERSYLLAGEYERDIPKGMYLSVEDSGFTFKPYCGDGQNLIILGGGDHKVGQCKNEGEIYEELIHELGEKFKVKQFKCKWSAQDYISFDNIPYIGYVNKKEDNFYVATGFCKWGMTNGTLASMIIRDLICYRESKFEYIFNPSRKGSVLTTEFITQNINVGWEYVRGKLKVGDNNLILEKGEGKVVNIDGKRCGAYKDYDGKLYIVDITCTHLGCELTFNSAEKTWDCPCHASRFDYRGNVIEGPALRNLNRYDEQKNDIDPKIL</sequence>
<keyword evidence="2" id="KW-0479">Metal-binding</keyword>
<keyword evidence="1" id="KW-0001">2Fe-2S</keyword>
<evidence type="ECO:0000256" key="5">
    <source>
        <dbReference type="ARBA" id="ARBA00023157"/>
    </source>
</evidence>
<feature type="domain" description="Rieske" evidence="6">
    <location>
        <begin position="420"/>
        <end position="506"/>
    </location>
</feature>
<dbReference type="Gene3D" id="2.102.10.10">
    <property type="entry name" value="Rieske [2Fe-2S] iron-sulphur domain"/>
    <property type="match status" value="1"/>
</dbReference>
<dbReference type="PRINTS" id="PR00162">
    <property type="entry name" value="RIESKE"/>
</dbReference>
<dbReference type="GO" id="GO:0016705">
    <property type="term" value="F:oxidoreductase activity, acting on paired donors, with incorporation or reduction of molecular oxygen"/>
    <property type="evidence" value="ECO:0007669"/>
    <property type="project" value="UniProtKB-ARBA"/>
</dbReference>
<dbReference type="FunFam" id="2.102.10.10:FF:000014">
    <property type="entry name" value="Oxidoreductase, FAD dependent"/>
    <property type="match status" value="1"/>
</dbReference>
<dbReference type="Pfam" id="PF01266">
    <property type="entry name" value="DAO"/>
    <property type="match status" value="1"/>
</dbReference>
<evidence type="ECO:0000313" key="8">
    <source>
        <dbReference type="Proteomes" id="UP000034407"/>
    </source>
</evidence>
<dbReference type="PANTHER" id="PTHR13847:SF274">
    <property type="entry name" value="RIESKE 2FE-2S IRON-SULFUR PROTEIN YHFW-RELATED"/>
    <property type="match status" value="1"/>
</dbReference>
<dbReference type="GO" id="GO:0004497">
    <property type="term" value="F:monooxygenase activity"/>
    <property type="evidence" value="ECO:0007669"/>
    <property type="project" value="UniProtKB-ARBA"/>
</dbReference>
<dbReference type="SUPFAM" id="SSF51905">
    <property type="entry name" value="FAD/NAD(P)-binding domain"/>
    <property type="match status" value="1"/>
</dbReference>
<proteinExistence type="predicted"/>
<keyword evidence="5" id="KW-1015">Disulfide bond</keyword>
<keyword evidence="8" id="KW-1185">Reference proteome</keyword>
<dbReference type="Gene3D" id="3.50.50.60">
    <property type="entry name" value="FAD/NAD(P)-binding domain"/>
    <property type="match status" value="1"/>
</dbReference>
<dbReference type="GO" id="GO:0046872">
    <property type="term" value="F:metal ion binding"/>
    <property type="evidence" value="ECO:0007669"/>
    <property type="project" value="UniProtKB-KW"/>
</dbReference>
<evidence type="ECO:0000256" key="1">
    <source>
        <dbReference type="ARBA" id="ARBA00022714"/>
    </source>
</evidence>
<dbReference type="InterPro" id="IPR036922">
    <property type="entry name" value="Rieske_2Fe-2S_sf"/>
</dbReference>
<dbReference type="InterPro" id="IPR017941">
    <property type="entry name" value="Rieske_2Fe-2S"/>
</dbReference>
<dbReference type="Pfam" id="PF00355">
    <property type="entry name" value="Rieske"/>
    <property type="match status" value="1"/>
</dbReference>
<evidence type="ECO:0000256" key="4">
    <source>
        <dbReference type="ARBA" id="ARBA00023014"/>
    </source>
</evidence>
<dbReference type="PANTHER" id="PTHR13847">
    <property type="entry name" value="SARCOSINE DEHYDROGENASE-RELATED"/>
    <property type="match status" value="1"/>
</dbReference>
<dbReference type="Gene3D" id="3.30.9.10">
    <property type="entry name" value="D-Amino Acid Oxidase, subunit A, domain 2"/>
    <property type="match status" value="1"/>
</dbReference>
<comment type="caution">
    <text evidence="7">The sequence shown here is derived from an EMBL/GenBank/DDBJ whole genome shotgun (WGS) entry which is preliminary data.</text>
</comment>
<evidence type="ECO:0000256" key="3">
    <source>
        <dbReference type="ARBA" id="ARBA00023004"/>
    </source>
</evidence>
<dbReference type="InterPro" id="IPR005805">
    <property type="entry name" value="Rieske_Fe-S_prot_C"/>
</dbReference>
<dbReference type="InterPro" id="IPR006076">
    <property type="entry name" value="FAD-dep_OxRdtase"/>
</dbReference>
<dbReference type="InterPro" id="IPR036188">
    <property type="entry name" value="FAD/NAD-bd_sf"/>
</dbReference>
<gene>
    <name evidence="7" type="ORF">VN21_16095</name>
</gene>
<reference evidence="7 8" key="1">
    <citation type="submission" date="2015-04" db="EMBL/GenBank/DDBJ databases">
        <title>Microcin producing Clostridium sp. JC272T.</title>
        <authorList>
            <person name="Jyothsna T."/>
            <person name="Sasikala C."/>
            <person name="Ramana C."/>
        </authorList>
    </citation>
    <scope>NUCLEOTIDE SEQUENCE [LARGE SCALE GENOMIC DNA]</scope>
    <source>
        <strain evidence="7 8">JC272</strain>
    </source>
</reference>
<dbReference type="SUPFAM" id="SSF50022">
    <property type="entry name" value="ISP domain"/>
    <property type="match status" value="1"/>
</dbReference>
<evidence type="ECO:0000259" key="6">
    <source>
        <dbReference type="PROSITE" id="PS51296"/>
    </source>
</evidence>
<dbReference type="InterPro" id="IPR038010">
    <property type="entry name" value="YhfW_C"/>
</dbReference>
<dbReference type="GO" id="GO:0016020">
    <property type="term" value="C:membrane"/>
    <property type="evidence" value="ECO:0007669"/>
    <property type="project" value="InterPro"/>
</dbReference>
<dbReference type="CDD" id="cd03477">
    <property type="entry name" value="Rieske_YhfW_C"/>
    <property type="match status" value="1"/>
</dbReference>
<name>A0A0M3DBQ3_9FIRM</name>
<dbReference type="PROSITE" id="PS51296">
    <property type="entry name" value="RIESKE"/>
    <property type="match status" value="1"/>
</dbReference>
<organism evidence="7 8">
    <name type="scientific">Paraclostridium benzoelyticum</name>
    <dbReference type="NCBI Taxonomy" id="1629550"/>
    <lineage>
        <taxon>Bacteria</taxon>
        <taxon>Bacillati</taxon>
        <taxon>Bacillota</taxon>
        <taxon>Clostridia</taxon>
        <taxon>Peptostreptococcales</taxon>
        <taxon>Peptostreptococcaceae</taxon>
        <taxon>Paraclostridium</taxon>
    </lineage>
</organism>
<dbReference type="PATRIC" id="fig|1629550.3.peg.2723"/>
<keyword evidence="4" id="KW-0411">Iron-sulfur</keyword>
<dbReference type="GO" id="GO:0051537">
    <property type="term" value="F:2 iron, 2 sulfur cluster binding"/>
    <property type="evidence" value="ECO:0007669"/>
    <property type="project" value="UniProtKB-KW"/>
</dbReference>
<evidence type="ECO:0000313" key="7">
    <source>
        <dbReference type="EMBL" id="KKY00090.1"/>
    </source>
</evidence>
<dbReference type="Proteomes" id="UP000034407">
    <property type="component" value="Unassembled WGS sequence"/>
</dbReference>
<dbReference type="RefSeq" id="WP_046824157.1">
    <property type="nucleotide sequence ID" value="NZ_LBBT01000337.1"/>
</dbReference>
<accession>A0A0M3DBQ3</accession>
<evidence type="ECO:0000256" key="2">
    <source>
        <dbReference type="ARBA" id="ARBA00022723"/>
    </source>
</evidence>